<gene>
    <name evidence="2" type="ORF">AAFH96_00845</name>
</gene>
<organism evidence="2 3">
    <name type="scientific">Polymorphospora lycopeni</name>
    <dbReference type="NCBI Taxonomy" id="3140240"/>
    <lineage>
        <taxon>Bacteria</taxon>
        <taxon>Bacillati</taxon>
        <taxon>Actinomycetota</taxon>
        <taxon>Actinomycetes</taxon>
        <taxon>Micromonosporales</taxon>
        <taxon>Micromonosporaceae</taxon>
        <taxon>Polymorphospora</taxon>
    </lineage>
</organism>
<reference evidence="2 3" key="1">
    <citation type="submission" date="2024-04" db="EMBL/GenBank/DDBJ databases">
        <title>Polymorphospora sp. isolated from Baiyangdian Lake in Xiong'an New Area.</title>
        <authorList>
            <person name="Zhang X."/>
            <person name="Liu J."/>
        </authorList>
    </citation>
    <scope>NUCLEOTIDE SEQUENCE [LARGE SCALE GENOMIC DNA]</scope>
    <source>
        <strain evidence="2 3">2-325</strain>
    </source>
</reference>
<evidence type="ECO:0000313" key="3">
    <source>
        <dbReference type="Proteomes" id="UP001582793"/>
    </source>
</evidence>
<feature type="transmembrane region" description="Helical" evidence="1">
    <location>
        <begin position="21"/>
        <end position="44"/>
    </location>
</feature>
<dbReference type="RefSeq" id="WP_375732657.1">
    <property type="nucleotide sequence ID" value="NZ_JBCGDC010000002.1"/>
</dbReference>
<evidence type="ECO:0000256" key="1">
    <source>
        <dbReference type="SAM" id="Phobius"/>
    </source>
</evidence>
<keyword evidence="1" id="KW-0472">Membrane</keyword>
<name>A0ABV5CI95_9ACTN</name>
<keyword evidence="1" id="KW-1133">Transmembrane helix</keyword>
<keyword evidence="3" id="KW-1185">Reference proteome</keyword>
<feature type="transmembrane region" description="Helical" evidence="1">
    <location>
        <begin position="293"/>
        <end position="311"/>
    </location>
</feature>
<sequence>MSIPPMAPATRRRPPYAIFAVGWEAVLLLVTVIAVGVIALQVPLLRGGNYWYGVATLGLLASGFALSLRTATPNLAVVGQATLAGVVYAKLVADSGWAAVPAGLVAILVLLVSGAFLGLVAGLTTAPGWAVSLGGLIFVQAIALAMIDGRSLAIPAGGLPGTGTTILWAVLFLVISIGGGLLWLVPKVRTLLAANRFPGDPVPGWRLTRLLGAVVGFTGSSVLAALAGIVAANQLRVVTGLVDLSQLALVVGAVLLGGVSVFGRRGGVAGTALAVVLLVAINFYLTLEGAPRWIAYGVVPALAVLGGIGIGRGLEALAGPESDEPSAPAPPGYAPASAAYSPTPANYMPPQAAGSFGPNP</sequence>
<feature type="transmembrane region" description="Helical" evidence="1">
    <location>
        <begin position="244"/>
        <end position="262"/>
    </location>
</feature>
<dbReference type="EMBL" id="JBCGDC010000002">
    <property type="protein sequence ID" value="MFB6391652.1"/>
    <property type="molecule type" value="Genomic_DNA"/>
</dbReference>
<dbReference type="Proteomes" id="UP001582793">
    <property type="component" value="Unassembled WGS sequence"/>
</dbReference>
<feature type="transmembrane region" description="Helical" evidence="1">
    <location>
        <begin position="166"/>
        <end position="186"/>
    </location>
</feature>
<keyword evidence="1" id="KW-0812">Transmembrane</keyword>
<feature type="transmembrane region" description="Helical" evidence="1">
    <location>
        <begin position="99"/>
        <end position="121"/>
    </location>
</feature>
<feature type="transmembrane region" description="Helical" evidence="1">
    <location>
        <begin position="128"/>
        <end position="146"/>
    </location>
</feature>
<feature type="transmembrane region" description="Helical" evidence="1">
    <location>
        <begin position="269"/>
        <end position="287"/>
    </location>
</feature>
<protein>
    <recommendedName>
        <fullName evidence="4">ABC transporter permease</fullName>
    </recommendedName>
</protein>
<feature type="transmembrane region" description="Helical" evidence="1">
    <location>
        <begin position="207"/>
        <end position="232"/>
    </location>
</feature>
<comment type="caution">
    <text evidence="2">The sequence shown here is derived from an EMBL/GenBank/DDBJ whole genome shotgun (WGS) entry which is preliminary data.</text>
</comment>
<feature type="transmembrane region" description="Helical" evidence="1">
    <location>
        <begin position="50"/>
        <end position="68"/>
    </location>
</feature>
<evidence type="ECO:0000313" key="2">
    <source>
        <dbReference type="EMBL" id="MFB6391652.1"/>
    </source>
</evidence>
<proteinExistence type="predicted"/>
<accession>A0ABV5CI95</accession>
<evidence type="ECO:0008006" key="4">
    <source>
        <dbReference type="Google" id="ProtNLM"/>
    </source>
</evidence>